<reference evidence="2" key="1">
    <citation type="submission" date="2014-12" db="EMBL/GenBank/DDBJ databases">
        <title>Insight into the proteome of Arion vulgaris.</title>
        <authorList>
            <person name="Aradska J."/>
            <person name="Bulat T."/>
            <person name="Smidak R."/>
            <person name="Sarate P."/>
            <person name="Gangsoo J."/>
            <person name="Sialana F."/>
            <person name="Bilban M."/>
            <person name="Lubec G."/>
        </authorList>
    </citation>
    <scope>NUCLEOTIDE SEQUENCE</scope>
    <source>
        <tissue evidence="2">Skin</tissue>
    </source>
</reference>
<evidence type="ECO:0000313" key="2">
    <source>
        <dbReference type="EMBL" id="CEK55256.1"/>
    </source>
</evidence>
<feature type="compositionally biased region" description="Basic and acidic residues" evidence="1">
    <location>
        <begin position="58"/>
        <end position="76"/>
    </location>
</feature>
<dbReference type="AlphaFoldDB" id="A0A0B6YHI3"/>
<feature type="non-terminal residue" evidence="2">
    <location>
        <position position="1"/>
    </location>
</feature>
<feature type="region of interest" description="Disordered" evidence="1">
    <location>
        <begin position="1"/>
        <end position="76"/>
    </location>
</feature>
<organism evidence="2">
    <name type="scientific">Arion vulgaris</name>
    <dbReference type="NCBI Taxonomy" id="1028688"/>
    <lineage>
        <taxon>Eukaryota</taxon>
        <taxon>Metazoa</taxon>
        <taxon>Spiralia</taxon>
        <taxon>Lophotrochozoa</taxon>
        <taxon>Mollusca</taxon>
        <taxon>Gastropoda</taxon>
        <taxon>Heterobranchia</taxon>
        <taxon>Euthyneura</taxon>
        <taxon>Panpulmonata</taxon>
        <taxon>Eupulmonata</taxon>
        <taxon>Stylommatophora</taxon>
        <taxon>Helicina</taxon>
        <taxon>Arionoidea</taxon>
        <taxon>Arionidae</taxon>
        <taxon>Arion</taxon>
    </lineage>
</organism>
<gene>
    <name evidence="2" type="primary">ORF24748</name>
</gene>
<proteinExistence type="predicted"/>
<dbReference type="EMBL" id="HACG01008391">
    <property type="protein sequence ID" value="CEK55256.1"/>
    <property type="molecule type" value="Transcribed_RNA"/>
</dbReference>
<evidence type="ECO:0000256" key="1">
    <source>
        <dbReference type="SAM" id="MobiDB-lite"/>
    </source>
</evidence>
<feature type="non-terminal residue" evidence="2">
    <location>
        <position position="76"/>
    </location>
</feature>
<accession>A0A0B6YHI3</accession>
<sequence length="76" mass="8754">NSDIRPVTHHKEEDEENNNKGSSDDPSAEASRPQPPVTNFVYRRPVSGHLRLMKQQQKQKEDAKKSEREEINGKKT</sequence>
<protein>
    <submittedName>
        <fullName evidence="2">Uncharacterized protein</fullName>
    </submittedName>
</protein>
<name>A0A0B6YHI3_9EUPU</name>